<evidence type="ECO:0000313" key="2">
    <source>
        <dbReference type="Proteomes" id="UP000658754"/>
    </source>
</evidence>
<evidence type="ECO:0000313" key="1">
    <source>
        <dbReference type="EMBL" id="GGI77095.1"/>
    </source>
</evidence>
<proteinExistence type="predicted"/>
<dbReference type="EMBL" id="BMKV01000002">
    <property type="protein sequence ID" value="GGI77095.1"/>
    <property type="molecule type" value="Genomic_DNA"/>
</dbReference>
<protein>
    <submittedName>
        <fullName evidence="1">Uncharacterized protein</fullName>
    </submittedName>
</protein>
<name>A0ABQ2CGG8_9MICC</name>
<sequence length="81" mass="8375">MTQILERPVTIEAAPSAVIGTPRGGSYVTLPGHLEDFRRTEAGYVSLPGGGSGDGTKAQGSYVTLHSAPLGATEVSYTRRG</sequence>
<dbReference type="Proteomes" id="UP000658754">
    <property type="component" value="Unassembled WGS sequence"/>
</dbReference>
<gene>
    <name evidence="1" type="ORF">GCM10007175_12700</name>
</gene>
<organism evidence="1 2">
    <name type="scientific">Pseudarthrobacter scleromae</name>
    <dbReference type="NCBI Taxonomy" id="158897"/>
    <lineage>
        <taxon>Bacteria</taxon>
        <taxon>Bacillati</taxon>
        <taxon>Actinomycetota</taxon>
        <taxon>Actinomycetes</taxon>
        <taxon>Micrococcales</taxon>
        <taxon>Micrococcaceae</taxon>
        <taxon>Pseudarthrobacter</taxon>
    </lineage>
</organism>
<accession>A0ABQ2CGG8</accession>
<reference evidence="2" key="1">
    <citation type="journal article" date="2019" name="Int. J. Syst. Evol. Microbiol.">
        <title>The Global Catalogue of Microorganisms (GCM) 10K type strain sequencing project: providing services to taxonomists for standard genome sequencing and annotation.</title>
        <authorList>
            <consortium name="The Broad Institute Genomics Platform"/>
            <consortium name="The Broad Institute Genome Sequencing Center for Infectious Disease"/>
            <person name="Wu L."/>
            <person name="Ma J."/>
        </authorList>
    </citation>
    <scope>NUCLEOTIDE SEQUENCE [LARGE SCALE GENOMIC DNA]</scope>
    <source>
        <strain evidence="2">CGMCC 1.3601</strain>
    </source>
</reference>
<keyword evidence="2" id="KW-1185">Reference proteome</keyword>
<comment type="caution">
    <text evidence="1">The sequence shown here is derived from an EMBL/GenBank/DDBJ whole genome shotgun (WGS) entry which is preliminary data.</text>
</comment>
<dbReference type="RefSeq" id="WP_229675258.1">
    <property type="nucleotide sequence ID" value="NZ_BMKV01000002.1"/>
</dbReference>